<dbReference type="Proteomes" id="UP000664534">
    <property type="component" value="Unassembled WGS sequence"/>
</dbReference>
<dbReference type="AlphaFoldDB" id="A0A8H3F5C4"/>
<dbReference type="InterPro" id="IPR051615">
    <property type="entry name" value="Transcr_Regulatory_Elem"/>
</dbReference>
<reference evidence="10" key="1">
    <citation type="submission" date="2021-03" db="EMBL/GenBank/DDBJ databases">
        <authorList>
            <person name="Tagirdzhanova G."/>
        </authorList>
    </citation>
    <scope>NUCLEOTIDE SEQUENCE</scope>
</reference>
<evidence type="ECO:0000259" key="9">
    <source>
        <dbReference type="PROSITE" id="PS50048"/>
    </source>
</evidence>
<dbReference type="CDD" id="cd12148">
    <property type="entry name" value="fungal_TF_MHR"/>
    <property type="match status" value="1"/>
</dbReference>
<dbReference type="GO" id="GO:0003677">
    <property type="term" value="F:DNA binding"/>
    <property type="evidence" value="ECO:0007669"/>
    <property type="project" value="UniProtKB-KW"/>
</dbReference>
<dbReference type="CDD" id="cd00067">
    <property type="entry name" value="GAL4"/>
    <property type="match status" value="1"/>
</dbReference>
<feature type="region of interest" description="Disordered" evidence="8">
    <location>
        <begin position="1"/>
        <end position="24"/>
    </location>
</feature>
<evidence type="ECO:0000313" key="10">
    <source>
        <dbReference type="EMBL" id="CAF9914616.1"/>
    </source>
</evidence>
<evidence type="ECO:0000256" key="7">
    <source>
        <dbReference type="ARBA" id="ARBA00023242"/>
    </source>
</evidence>
<proteinExistence type="predicted"/>
<evidence type="ECO:0000256" key="6">
    <source>
        <dbReference type="ARBA" id="ARBA00023163"/>
    </source>
</evidence>
<dbReference type="PANTHER" id="PTHR31313">
    <property type="entry name" value="TY1 ENHANCER ACTIVATOR"/>
    <property type="match status" value="1"/>
</dbReference>
<name>A0A8H3F5C4_9LECA</name>
<dbReference type="InterPro" id="IPR001138">
    <property type="entry name" value="Zn2Cys6_DnaBD"/>
</dbReference>
<dbReference type="SMART" id="SM00066">
    <property type="entry name" value="GAL4"/>
    <property type="match status" value="1"/>
</dbReference>
<dbReference type="InterPro" id="IPR036864">
    <property type="entry name" value="Zn2-C6_fun-type_DNA-bd_sf"/>
</dbReference>
<dbReference type="Gene3D" id="4.10.240.10">
    <property type="entry name" value="Zn(2)-C6 fungal-type DNA-binding domain"/>
    <property type="match status" value="1"/>
</dbReference>
<evidence type="ECO:0000256" key="8">
    <source>
        <dbReference type="SAM" id="MobiDB-lite"/>
    </source>
</evidence>
<keyword evidence="11" id="KW-1185">Reference proteome</keyword>
<dbReference type="SUPFAM" id="SSF57701">
    <property type="entry name" value="Zn2/Cys6 DNA-binding domain"/>
    <property type="match status" value="1"/>
</dbReference>
<gene>
    <name evidence="10" type="ORF">IMSHALPRED_001961</name>
</gene>
<keyword evidence="4" id="KW-0805">Transcription regulation</keyword>
<accession>A0A8H3F5C4</accession>
<dbReference type="PROSITE" id="PS00463">
    <property type="entry name" value="ZN2_CY6_FUNGAL_1"/>
    <property type="match status" value="1"/>
</dbReference>
<evidence type="ECO:0000256" key="1">
    <source>
        <dbReference type="ARBA" id="ARBA00004123"/>
    </source>
</evidence>
<protein>
    <recommendedName>
        <fullName evidence="9">Zn(2)-C6 fungal-type domain-containing protein</fullName>
    </recommendedName>
</protein>
<evidence type="ECO:0000256" key="2">
    <source>
        <dbReference type="ARBA" id="ARBA00022723"/>
    </source>
</evidence>
<evidence type="ECO:0000256" key="3">
    <source>
        <dbReference type="ARBA" id="ARBA00022833"/>
    </source>
</evidence>
<dbReference type="PANTHER" id="PTHR31313:SF81">
    <property type="entry name" value="TY1 ENHANCER ACTIVATOR"/>
    <property type="match status" value="1"/>
</dbReference>
<comment type="caution">
    <text evidence="10">The sequence shown here is derived from an EMBL/GenBank/DDBJ whole genome shotgun (WGS) entry which is preliminary data.</text>
</comment>
<evidence type="ECO:0000313" key="11">
    <source>
        <dbReference type="Proteomes" id="UP000664534"/>
    </source>
</evidence>
<keyword evidence="6" id="KW-0804">Transcription</keyword>
<sequence length="726" mass="80935">MRAIRPKDEQDDSPSALSTTSTLPRSTKRRCISSACIPCRKRKSKCDGGMPNCSTCTAVYQTPCFYDVDSDHRRKAALKRDIEALKGQNDALGIIVASIRSSTDAEVAEIVQQIRADEDLDGIAESLKKNVMLPDRSGAKSAEGELSNFIGRPSIDASGVVKHFGHTSSLSLVSDGERSPMHLQISDVWTRVTRDSALVEHLLSIYFCWAHPYYILFSKELFLDDMAKGRSKYCSPLLVNALLAVACAYSDRPEAREIPSDPRTAGDHFFSEAKRLLNEDESSNLTTVQALALMGLREASCNRDSSGFQYAGRCIRMLIELGLHLSFASTSDKISPTELEVRRITFWGCFINDTTWSICIGRIAQLPRNAISLDLPNVIEQHEQKIWRPYTDHGWVAIRGAEQPILSTILMRAMSSLSEIVNETVFMFYAPRERFTSKKLLDFYARYTRWFNNLPDGLRLGKVPTPHVILLHAYYHIVVMHLFRPFLKVDLTNSKISPRDICTSCASNGASLIGTYRQIYGLRRIPLIATHILLSTSIIHLLNLPNPSSAQDLALSITCLREISANHVFANRSLHIVIALSHKWNIHLPSEVAQIAYDLPPEVPTSLPDPQGSENGLAYLPSMPDNSQQQDNVTKDATNGFPFSAVVNSPRPFATPADMFWSPFPDHSVPLQAHQQNGPMDISAMLDVPNSNWDQLSRDGFRMAQLGDPVLGPSEYTHINGHWTQA</sequence>
<dbReference type="SMART" id="SM00906">
    <property type="entry name" value="Fungal_trans"/>
    <property type="match status" value="1"/>
</dbReference>
<dbReference type="GO" id="GO:0006351">
    <property type="term" value="P:DNA-templated transcription"/>
    <property type="evidence" value="ECO:0007669"/>
    <property type="project" value="InterPro"/>
</dbReference>
<evidence type="ECO:0000256" key="5">
    <source>
        <dbReference type="ARBA" id="ARBA00023125"/>
    </source>
</evidence>
<dbReference type="Pfam" id="PF04082">
    <property type="entry name" value="Fungal_trans"/>
    <property type="match status" value="1"/>
</dbReference>
<dbReference type="GO" id="GO:0005634">
    <property type="term" value="C:nucleus"/>
    <property type="evidence" value="ECO:0007669"/>
    <property type="project" value="UniProtKB-SubCell"/>
</dbReference>
<dbReference type="OrthoDB" id="2162761at2759"/>
<keyword evidence="3" id="KW-0862">Zinc</keyword>
<dbReference type="PROSITE" id="PS50048">
    <property type="entry name" value="ZN2_CY6_FUNGAL_2"/>
    <property type="match status" value="1"/>
</dbReference>
<dbReference type="GO" id="GO:0008270">
    <property type="term" value="F:zinc ion binding"/>
    <property type="evidence" value="ECO:0007669"/>
    <property type="project" value="InterPro"/>
</dbReference>
<dbReference type="InterPro" id="IPR007219">
    <property type="entry name" value="XnlR_reg_dom"/>
</dbReference>
<keyword evidence="2" id="KW-0479">Metal-binding</keyword>
<feature type="compositionally biased region" description="Low complexity" evidence="8">
    <location>
        <begin position="13"/>
        <end position="24"/>
    </location>
</feature>
<keyword evidence="7" id="KW-0539">Nucleus</keyword>
<keyword evidence="5" id="KW-0238">DNA-binding</keyword>
<organism evidence="10 11">
    <name type="scientific">Imshaugia aleurites</name>
    <dbReference type="NCBI Taxonomy" id="172621"/>
    <lineage>
        <taxon>Eukaryota</taxon>
        <taxon>Fungi</taxon>
        <taxon>Dikarya</taxon>
        <taxon>Ascomycota</taxon>
        <taxon>Pezizomycotina</taxon>
        <taxon>Lecanoromycetes</taxon>
        <taxon>OSLEUM clade</taxon>
        <taxon>Lecanoromycetidae</taxon>
        <taxon>Lecanorales</taxon>
        <taxon>Lecanorineae</taxon>
        <taxon>Parmeliaceae</taxon>
        <taxon>Imshaugia</taxon>
    </lineage>
</organism>
<feature type="domain" description="Zn(2)-C6 fungal-type" evidence="9">
    <location>
        <begin position="35"/>
        <end position="66"/>
    </location>
</feature>
<dbReference type="Pfam" id="PF00172">
    <property type="entry name" value="Zn_clus"/>
    <property type="match status" value="1"/>
</dbReference>
<dbReference type="GO" id="GO:0000981">
    <property type="term" value="F:DNA-binding transcription factor activity, RNA polymerase II-specific"/>
    <property type="evidence" value="ECO:0007669"/>
    <property type="project" value="InterPro"/>
</dbReference>
<dbReference type="EMBL" id="CAJPDT010000013">
    <property type="protein sequence ID" value="CAF9914616.1"/>
    <property type="molecule type" value="Genomic_DNA"/>
</dbReference>
<evidence type="ECO:0000256" key="4">
    <source>
        <dbReference type="ARBA" id="ARBA00023015"/>
    </source>
</evidence>
<comment type="subcellular location">
    <subcellularLocation>
        <location evidence="1">Nucleus</location>
    </subcellularLocation>
</comment>